<comment type="caution">
    <text evidence="1">The sequence shown here is derived from an EMBL/GenBank/DDBJ whole genome shotgun (WGS) entry which is preliminary data.</text>
</comment>
<gene>
    <name evidence="1" type="ORF">FVP77_02200</name>
</gene>
<dbReference type="OrthoDB" id="3699867at2"/>
<keyword evidence="2" id="KW-1185">Reference proteome</keyword>
<accession>A0A5C8I309</accession>
<reference evidence="1 2" key="1">
    <citation type="submission" date="2019-08" db="EMBL/GenBank/DDBJ databases">
        <authorList>
            <person name="Dong K."/>
        </authorList>
    </citation>
    <scope>NUCLEOTIDE SEQUENCE [LARGE SCALE GENOMIC DNA]</scope>
    <source>
        <strain evidence="1 2">JCM14558</strain>
    </source>
</reference>
<dbReference type="Proteomes" id="UP000321034">
    <property type="component" value="Unassembled WGS sequence"/>
</dbReference>
<sequence>MTNSPEDDSSNTLRFMARAAASGSWLPDHQAHVLYTVAYVDSTIGELGSVLHDYLAKDPLKLIPRFTPTHEDVVLAGIDPLPQSVPRLFADALNQSRNMLEHALFAEVAHRAGRSLTEKESKALEIPAAKSPDAFQQWCKHPNRRSLALFGYGAELTNRLDRIQPYQRTDNANHPLRLLVEFTNHAKHREPAVAFTRVGRVDVGTPSQAPRSAEHQEVVKIGEVLASAPRGSRVEVSIWPQVMVQRPHTGEWRTLMHEVRHIEDWVRRMALPILIEGRTDLPVVPPHLNIRQGYADVAEAWAAAGTVAAADRNIYRMTAEGLRRSIADMLVDETGEGVRATAEEWLRGQSDEEVTALSEPVGRAAARRDLETVGRLTDEWRVALGLRPRRDDS</sequence>
<evidence type="ECO:0000313" key="2">
    <source>
        <dbReference type="Proteomes" id="UP000321034"/>
    </source>
</evidence>
<protein>
    <submittedName>
        <fullName evidence="1">Uncharacterized protein</fullName>
    </submittedName>
</protein>
<organism evidence="1 2">
    <name type="scientific">Microbacterium hatanonis</name>
    <dbReference type="NCBI Taxonomy" id="404366"/>
    <lineage>
        <taxon>Bacteria</taxon>
        <taxon>Bacillati</taxon>
        <taxon>Actinomycetota</taxon>
        <taxon>Actinomycetes</taxon>
        <taxon>Micrococcales</taxon>
        <taxon>Microbacteriaceae</taxon>
        <taxon>Microbacterium</taxon>
    </lineage>
</organism>
<dbReference type="RefSeq" id="WP_147893046.1">
    <property type="nucleotide sequence ID" value="NZ_BAAANR010000001.1"/>
</dbReference>
<dbReference type="EMBL" id="VRSV01000001">
    <property type="protein sequence ID" value="TXK12315.1"/>
    <property type="molecule type" value="Genomic_DNA"/>
</dbReference>
<evidence type="ECO:0000313" key="1">
    <source>
        <dbReference type="EMBL" id="TXK12315.1"/>
    </source>
</evidence>
<name>A0A5C8I309_9MICO</name>
<dbReference type="AlphaFoldDB" id="A0A5C8I309"/>
<proteinExistence type="predicted"/>